<proteinExistence type="predicted"/>
<dbReference type="Proteomes" id="UP001174936">
    <property type="component" value="Unassembled WGS sequence"/>
</dbReference>
<dbReference type="InterPro" id="IPR010730">
    <property type="entry name" value="HET"/>
</dbReference>
<dbReference type="Pfam" id="PF06985">
    <property type="entry name" value="HET"/>
    <property type="match status" value="1"/>
</dbReference>
<protein>
    <submittedName>
        <fullName evidence="2">Heterokaryon incompatibility protein-domain-containing protein</fullName>
    </submittedName>
</protein>
<reference evidence="2" key="1">
    <citation type="submission" date="2023-06" db="EMBL/GenBank/DDBJ databases">
        <title>Genome-scale phylogeny and comparative genomics of the fungal order Sordariales.</title>
        <authorList>
            <consortium name="Lawrence Berkeley National Laboratory"/>
            <person name="Hensen N."/>
            <person name="Bonometti L."/>
            <person name="Westerberg I."/>
            <person name="Brannstrom I.O."/>
            <person name="Guillou S."/>
            <person name="Cros-Aarteil S."/>
            <person name="Calhoun S."/>
            <person name="Haridas S."/>
            <person name="Kuo A."/>
            <person name="Mondo S."/>
            <person name="Pangilinan J."/>
            <person name="Riley R."/>
            <person name="Labutti K."/>
            <person name="Andreopoulos B."/>
            <person name="Lipzen A."/>
            <person name="Chen C."/>
            <person name="Yanf M."/>
            <person name="Daum C."/>
            <person name="Ng V."/>
            <person name="Clum A."/>
            <person name="Steindorff A."/>
            <person name="Ohm R."/>
            <person name="Martin F."/>
            <person name="Silar P."/>
            <person name="Natvig D."/>
            <person name="Lalanne C."/>
            <person name="Gautier V."/>
            <person name="Ament-Velasquez S.L."/>
            <person name="Kruys A."/>
            <person name="Hutchinson M.I."/>
            <person name="Powell A.J."/>
            <person name="Barry K."/>
            <person name="Miller A.N."/>
            <person name="Grigoriev I.V."/>
            <person name="Debuchy R."/>
            <person name="Gladieux P."/>
            <person name="Thoren M.H."/>
            <person name="Johannesson H."/>
        </authorList>
    </citation>
    <scope>NUCLEOTIDE SEQUENCE</scope>
    <source>
        <strain evidence="2">SMH2532-1</strain>
    </source>
</reference>
<evidence type="ECO:0000313" key="3">
    <source>
        <dbReference type="Proteomes" id="UP001174936"/>
    </source>
</evidence>
<keyword evidence="3" id="KW-1185">Reference proteome</keyword>
<dbReference type="EMBL" id="JAULSV010000004">
    <property type="protein sequence ID" value="KAK0646894.1"/>
    <property type="molecule type" value="Genomic_DNA"/>
</dbReference>
<name>A0AA40CRW4_9PEZI</name>
<evidence type="ECO:0000259" key="1">
    <source>
        <dbReference type="Pfam" id="PF06985"/>
    </source>
</evidence>
<organism evidence="2 3">
    <name type="scientific">Cercophora newfieldiana</name>
    <dbReference type="NCBI Taxonomy" id="92897"/>
    <lineage>
        <taxon>Eukaryota</taxon>
        <taxon>Fungi</taxon>
        <taxon>Dikarya</taxon>
        <taxon>Ascomycota</taxon>
        <taxon>Pezizomycotina</taxon>
        <taxon>Sordariomycetes</taxon>
        <taxon>Sordariomycetidae</taxon>
        <taxon>Sordariales</taxon>
        <taxon>Lasiosphaeriaceae</taxon>
        <taxon>Cercophora</taxon>
    </lineage>
</organism>
<comment type="caution">
    <text evidence="2">The sequence shown here is derived from an EMBL/GenBank/DDBJ whole genome shotgun (WGS) entry which is preliminary data.</text>
</comment>
<dbReference type="AlphaFoldDB" id="A0AA40CRW4"/>
<dbReference type="PANTHER" id="PTHR10622">
    <property type="entry name" value="HET DOMAIN-CONTAINING PROTEIN"/>
    <property type="match status" value="1"/>
</dbReference>
<feature type="domain" description="Heterokaryon incompatibility" evidence="1">
    <location>
        <begin position="25"/>
        <end position="117"/>
    </location>
</feature>
<accession>A0AA40CRW4</accession>
<sequence>MRLLHAKSFELKEFIGSSGNGTPPYAILSHTWGEDEVLFRDVCDGLRPGTTDKLGWAKVRFSCEQAISDGYDHVWIDTCCIDKSSSAELSEAINSMFRWYQDAAICYAYLADVDADVGPSLDIRTGSHLRELVSESRWFTRGWTLQELIAPQDVRFYTASWAFIASRERDDVFRDLITQTTGIPNSVLERGSCCPSPDPKPNWDGLRRTCQTCDQDVGLILADALSCHSIAERMSWAATRQTTRVEDRAYSLLGLFGVSMPLLYGEGNRAFLRLQEEIIKISDDHTILAFKTSDDRAEDRLLAQSPGDFHRSYATLVPENISTNHPGSSSMILTSKYIQVEVLLVSCKLEYMSPEPEFEEDEICEGRDHSYLGILSCGTTCDALTRLAIVLEKVDPTGQTYSRVQSNFLVRVQPLSLTARVHAGRSWNGGRVLCEYDLREARTDIIRLLITHPQNSHPGSRGLKLTDASLALRVFHPQPIIWILACPSDGTPYQAMVSISGGGDIGSQMLKWVAPENSQTGIRDFKYIPSIRSTRRQNRPYDRLGREGIISLFLVPLKKPLWIIWGHVGPGDRLWCKILDAEALDISIPKTATRLEDLHSWAYEHQPNLFASMTDDSNTKSRNRKDGWRWEWEKIMNFQIHNSGIRRHSFSTDTYNVRNQSMFVRANIRWAEFLGHRMAEMEIEVFPRRDTADSVQPAGEMRNLCIS</sequence>
<evidence type="ECO:0000313" key="2">
    <source>
        <dbReference type="EMBL" id="KAK0646894.1"/>
    </source>
</evidence>
<gene>
    <name evidence="2" type="ORF">B0T16DRAFT_170813</name>
</gene>
<dbReference type="PANTHER" id="PTHR10622:SF10">
    <property type="entry name" value="HET DOMAIN-CONTAINING PROTEIN"/>
    <property type="match status" value="1"/>
</dbReference>